<dbReference type="InterPro" id="IPR024624">
    <property type="entry name" value="Pyridox_Oxase_Alr4036_FMN-bd"/>
</dbReference>
<sequence length="210" mass="23074">MSEKTKRRETGEPHYRPDFVDDLDATLRHAWACLARGVKDRRSPFHTPTIATLGTDGRPRMRTVVLRAVDTGARSLRFHTDQRGLKSEEIAADPRVAVHVYDARGKFQLRAEGMAQLHAGDALAQAAWDGSRMMSRACYATQPAPGTAIAAAGGFVLPEDEAAIVAGAANFSAVTITIAEIETLYLDHAGHRRARFRLDPDDHQAHWLVP</sequence>
<protein>
    <submittedName>
        <fullName evidence="3">Pyridoxamine 5'-phosphate oxidase</fullName>
    </submittedName>
    <submittedName>
        <fullName evidence="2">Pyridoxamine-phosphate oxidase</fullName>
    </submittedName>
</protein>
<dbReference type="AlphaFoldDB" id="A0A0P7X935"/>
<dbReference type="SUPFAM" id="SSF50475">
    <property type="entry name" value="FMN-binding split barrel"/>
    <property type="match status" value="1"/>
</dbReference>
<dbReference type="Proteomes" id="UP000050497">
    <property type="component" value="Unassembled WGS sequence"/>
</dbReference>
<evidence type="ECO:0000259" key="1">
    <source>
        <dbReference type="Pfam" id="PF12766"/>
    </source>
</evidence>
<organism evidence="2 4">
    <name type="scientific">Saliniramus fredricksonii</name>
    <dbReference type="NCBI Taxonomy" id="1653334"/>
    <lineage>
        <taxon>Bacteria</taxon>
        <taxon>Pseudomonadati</taxon>
        <taxon>Pseudomonadota</taxon>
        <taxon>Alphaproteobacteria</taxon>
        <taxon>Hyphomicrobiales</taxon>
        <taxon>Salinarimonadaceae</taxon>
        <taxon>Saliniramus</taxon>
    </lineage>
</organism>
<dbReference type="GO" id="GO:0010181">
    <property type="term" value="F:FMN binding"/>
    <property type="evidence" value="ECO:0007669"/>
    <property type="project" value="InterPro"/>
</dbReference>
<dbReference type="Pfam" id="PF12766">
    <property type="entry name" value="Pyridox_oxase_2"/>
    <property type="match status" value="1"/>
</dbReference>
<evidence type="ECO:0000313" key="5">
    <source>
        <dbReference type="Proteomes" id="UP000182800"/>
    </source>
</evidence>
<dbReference type="Gene3D" id="2.30.110.10">
    <property type="entry name" value="Electron Transport, Fmn-binding Protein, Chain A"/>
    <property type="match status" value="1"/>
</dbReference>
<reference evidence="2 4" key="1">
    <citation type="submission" date="2015-09" db="EMBL/GenBank/DDBJ databases">
        <title>Identification and resolution of microdiversity through metagenomic sequencing of parallel consortia.</title>
        <authorList>
            <person name="Nelson W.C."/>
            <person name="Romine M.F."/>
            <person name="Lindemann S.R."/>
        </authorList>
    </citation>
    <scope>NUCLEOTIDE SEQUENCE [LARGE SCALE GENOMIC DNA]</scope>
    <source>
        <strain evidence="2">HL-109</strain>
    </source>
</reference>
<name>A0A0P7X935_9HYPH</name>
<dbReference type="STRING" id="1653334.GA0071312_1356"/>
<dbReference type="EMBL" id="FMBM01000002">
    <property type="protein sequence ID" value="SCC80210.1"/>
    <property type="molecule type" value="Genomic_DNA"/>
</dbReference>
<gene>
    <name evidence="3" type="ORF">GA0071312_1356</name>
    <name evidence="2" type="ORF">HLUCCO17_05825</name>
</gene>
<proteinExistence type="predicted"/>
<dbReference type="Proteomes" id="UP000182800">
    <property type="component" value="Unassembled WGS sequence"/>
</dbReference>
<accession>A0A0P7X935</accession>
<evidence type="ECO:0000313" key="2">
    <source>
        <dbReference type="EMBL" id="KPQ11705.1"/>
    </source>
</evidence>
<dbReference type="EMBL" id="LJSX01000006">
    <property type="protein sequence ID" value="KPQ11705.1"/>
    <property type="molecule type" value="Genomic_DNA"/>
</dbReference>
<dbReference type="OrthoDB" id="5120525at2"/>
<reference evidence="3 5" key="2">
    <citation type="submission" date="2016-08" db="EMBL/GenBank/DDBJ databases">
        <authorList>
            <person name="Varghese N."/>
            <person name="Submissions Spin"/>
        </authorList>
    </citation>
    <scope>NUCLEOTIDE SEQUENCE [LARGE SCALE GENOMIC DNA]</scope>
    <source>
        <strain evidence="3 5">HL-109</strain>
    </source>
</reference>
<dbReference type="InterPro" id="IPR012349">
    <property type="entry name" value="Split_barrel_FMN-bd"/>
</dbReference>
<evidence type="ECO:0000313" key="4">
    <source>
        <dbReference type="Proteomes" id="UP000050497"/>
    </source>
</evidence>
<keyword evidence="5" id="KW-1185">Reference proteome</keyword>
<dbReference type="RefSeq" id="WP_074444328.1">
    <property type="nucleotide sequence ID" value="NZ_FMBM01000002.1"/>
</dbReference>
<comment type="caution">
    <text evidence="2">The sequence shown here is derived from an EMBL/GenBank/DDBJ whole genome shotgun (WGS) entry which is preliminary data.</text>
</comment>
<evidence type="ECO:0000313" key="3">
    <source>
        <dbReference type="EMBL" id="SCC80210.1"/>
    </source>
</evidence>
<feature type="domain" description="Pyridoxamine 5'-phosphate oxidase Alr4036 family FMN-binding" evidence="1">
    <location>
        <begin position="34"/>
        <end position="118"/>
    </location>
</feature>